<gene>
    <name evidence="3" type="ORF">M427DRAFT_74605</name>
</gene>
<evidence type="ECO:0000256" key="2">
    <source>
        <dbReference type="SAM" id="Phobius"/>
    </source>
</evidence>
<keyword evidence="2" id="KW-0812">Transmembrane</keyword>
<dbReference type="AlphaFoldDB" id="A0A139A097"/>
<protein>
    <submittedName>
        <fullName evidence="3">Uncharacterized protein</fullName>
    </submittedName>
</protein>
<keyword evidence="4" id="KW-1185">Reference proteome</keyword>
<feature type="transmembrane region" description="Helical" evidence="2">
    <location>
        <begin position="14"/>
        <end position="37"/>
    </location>
</feature>
<accession>A0A139A097</accession>
<dbReference type="SUPFAM" id="SSF48097">
    <property type="entry name" value="Regulator of G-protein signaling, RGS"/>
    <property type="match status" value="1"/>
</dbReference>
<dbReference type="InterPro" id="IPR036305">
    <property type="entry name" value="RGS_sf"/>
</dbReference>
<feature type="region of interest" description="Disordered" evidence="1">
    <location>
        <begin position="127"/>
        <end position="167"/>
    </location>
</feature>
<sequence length="167" mass="17948">MDSALLENDCRASYYVYVVGAATSLAAGTASAIVVIMKYKENEVAILSGTTKTPDMGNGLFERFIKRGAELELNLSFLVVKDAEDKVNAGLYTFGMFRAIRDEVLTSLFCNTFPKFAASVAGRMDSAHNGNKSDRASRTKTGTLGLPHMSGSRDMGLESARTSVADL</sequence>
<evidence type="ECO:0000313" key="4">
    <source>
        <dbReference type="Proteomes" id="UP000070544"/>
    </source>
</evidence>
<keyword evidence="2" id="KW-0472">Membrane</keyword>
<evidence type="ECO:0000256" key="1">
    <source>
        <dbReference type="SAM" id="MobiDB-lite"/>
    </source>
</evidence>
<name>A0A139A097_GONPJ</name>
<organism evidence="3 4">
    <name type="scientific">Gonapodya prolifera (strain JEL478)</name>
    <name type="common">Monoblepharis prolifera</name>
    <dbReference type="NCBI Taxonomy" id="1344416"/>
    <lineage>
        <taxon>Eukaryota</taxon>
        <taxon>Fungi</taxon>
        <taxon>Fungi incertae sedis</taxon>
        <taxon>Chytridiomycota</taxon>
        <taxon>Chytridiomycota incertae sedis</taxon>
        <taxon>Monoblepharidomycetes</taxon>
        <taxon>Monoblepharidales</taxon>
        <taxon>Gonapodyaceae</taxon>
        <taxon>Gonapodya</taxon>
    </lineage>
</organism>
<reference evidence="3 4" key="1">
    <citation type="journal article" date="2015" name="Genome Biol. Evol.">
        <title>Phylogenomic analyses indicate that early fungi evolved digesting cell walls of algal ancestors of land plants.</title>
        <authorList>
            <person name="Chang Y."/>
            <person name="Wang S."/>
            <person name="Sekimoto S."/>
            <person name="Aerts A.L."/>
            <person name="Choi C."/>
            <person name="Clum A."/>
            <person name="LaButti K.M."/>
            <person name="Lindquist E.A."/>
            <person name="Yee Ngan C."/>
            <person name="Ohm R.A."/>
            <person name="Salamov A.A."/>
            <person name="Grigoriev I.V."/>
            <person name="Spatafora J.W."/>
            <person name="Berbee M.L."/>
        </authorList>
    </citation>
    <scope>NUCLEOTIDE SEQUENCE [LARGE SCALE GENOMIC DNA]</scope>
    <source>
        <strain evidence="3 4">JEL478</strain>
    </source>
</reference>
<dbReference type="EMBL" id="KQ965838">
    <property type="protein sequence ID" value="KXS10058.1"/>
    <property type="molecule type" value="Genomic_DNA"/>
</dbReference>
<keyword evidence="2" id="KW-1133">Transmembrane helix</keyword>
<dbReference type="InterPro" id="IPR044926">
    <property type="entry name" value="RGS_subdomain_2"/>
</dbReference>
<proteinExistence type="predicted"/>
<evidence type="ECO:0000313" key="3">
    <source>
        <dbReference type="EMBL" id="KXS10058.1"/>
    </source>
</evidence>
<dbReference type="OrthoDB" id="196547at2759"/>
<dbReference type="Gene3D" id="1.10.167.10">
    <property type="entry name" value="Regulator of G-protein Signalling 4, domain 2"/>
    <property type="match status" value="1"/>
</dbReference>
<dbReference type="Proteomes" id="UP000070544">
    <property type="component" value="Unassembled WGS sequence"/>
</dbReference>